<sequence length="52" mass="6153">MIKFSIITPTYNRFDSGYVQECIETIKRRKGVGFPMSIYLLMMVQRMEQKSS</sequence>
<evidence type="ECO:0000313" key="1">
    <source>
        <dbReference type="EMBL" id="KKQ94459.1"/>
    </source>
</evidence>
<reference evidence="1 2" key="1">
    <citation type="journal article" date="2015" name="Nature">
        <title>rRNA introns, odd ribosomes, and small enigmatic genomes across a large radiation of phyla.</title>
        <authorList>
            <person name="Brown C.T."/>
            <person name="Hug L.A."/>
            <person name="Thomas B.C."/>
            <person name="Sharon I."/>
            <person name="Castelle C.J."/>
            <person name="Singh A."/>
            <person name="Wilkins M.J."/>
            <person name="Williams K.H."/>
            <person name="Banfield J.F."/>
        </authorList>
    </citation>
    <scope>NUCLEOTIDE SEQUENCE [LARGE SCALE GENOMIC DNA]</scope>
</reference>
<dbReference type="STRING" id="1618345.UT18_C0010G0031"/>
<name>A0A0G0P8J2_UNCC2</name>
<protein>
    <submittedName>
        <fullName evidence="1">Uncharacterized protein</fullName>
    </submittedName>
</protein>
<accession>A0A0G0P8J2</accession>
<dbReference type="Proteomes" id="UP000034207">
    <property type="component" value="Unassembled WGS sequence"/>
</dbReference>
<organism evidence="1 2">
    <name type="scientific">candidate division CPR2 bacterium GW2011_GWC2_39_10</name>
    <dbReference type="NCBI Taxonomy" id="1618345"/>
    <lineage>
        <taxon>Bacteria</taxon>
        <taxon>Bacteria division CPR2</taxon>
    </lineage>
</organism>
<comment type="caution">
    <text evidence="1">The sequence shown here is derived from an EMBL/GenBank/DDBJ whole genome shotgun (WGS) entry which is preliminary data.</text>
</comment>
<dbReference type="AlphaFoldDB" id="A0A0G0P8J2"/>
<dbReference type="EMBL" id="LBVV01000010">
    <property type="protein sequence ID" value="KKQ94459.1"/>
    <property type="molecule type" value="Genomic_DNA"/>
</dbReference>
<evidence type="ECO:0000313" key="2">
    <source>
        <dbReference type="Proteomes" id="UP000034207"/>
    </source>
</evidence>
<proteinExistence type="predicted"/>
<gene>
    <name evidence="1" type="ORF">UT18_C0010G0031</name>
</gene>